<name>A0AAP0X479_LIQFO</name>
<proteinExistence type="predicted"/>
<evidence type="ECO:0000313" key="3">
    <source>
        <dbReference type="EMBL" id="KAK9284530.1"/>
    </source>
</evidence>
<protein>
    <submittedName>
        <fullName evidence="3">Uncharacterized protein</fullName>
    </submittedName>
</protein>
<keyword evidence="1" id="KW-0808">Transferase</keyword>
<evidence type="ECO:0000313" key="4">
    <source>
        <dbReference type="Proteomes" id="UP001415857"/>
    </source>
</evidence>
<evidence type="ECO:0000256" key="1">
    <source>
        <dbReference type="ARBA" id="ARBA00022679"/>
    </source>
</evidence>
<comment type="caution">
    <text evidence="3">The sequence shown here is derived from an EMBL/GenBank/DDBJ whole genome shotgun (WGS) entry which is preliminary data.</text>
</comment>
<dbReference type="EMBL" id="JBBPBK010000005">
    <property type="protein sequence ID" value="KAK9284530.1"/>
    <property type="molecule type" value="Genomic_DNA"/>
</dbReference>
<organism evidence="3 4">
    <name type="scientific">Liquidambar formosana</name>
    <name type="common">Formosan gum</name>
    <dbReference type="NCBI Taxonomy" id="63359"/>
    <lineage>
        <taxon>Eukaryota</taxon>
        <taxon>Viridiplantae</taxon>
        <taxon>Streptophyta</taxon>
        <taxon>Embryophyta</taxon>
        <taxon>Tracheophyta</taxon>
        <taxon>Spermatophyta</taxon>
        <taxon>Magnoliopsida</taxon>
        <taxon>eudicotyledons</taxon>
        <taxon>Gunneridae</taxon>
        <taxon>Pentapetalae</taxon>
        <taxon>Saxifragales</taxon>
        <taxon>Altingiaceae</taxon>
        <taxon>Liquidambar</taxon>
    </lineage>
</organism>
<dbReference type="Proteomes" id="UP001415857">
    <property type="component" value="Unassembled WGS sequence"/>
</dbReference>
<dbReference type="PANTHER" id="PTHR31625">
    <property type="match status" value="1"/>
</dbReference>
<dbReference type="AlphaFoldDB" id="A0AAP0X479"/>
<dbReference type="GO" id="GO:0016747">
    <property type="term" value="F:acyltransferase activity, transferring groups other than amino-acyl groups"/>
    <property type="evidence" value="ECO:0007669"/>
    <property type="project" value="UniProtKB-ARBA"/>
</dbReference>
<gene>
    <name evidence="3" type="ORF">L1049_023705</name>
</gene>
<dbReference type="InterPro" id="IPR023213">
    <property type="entry name" value="CAT-like_dom_sf"/>
</dbReference>
<reference evidence="3 4" key="1">
    <citation type="journal article" date="2024" name="Plant J.">
        <title>Genome sequences and population genomics reveal climatic adaptation and genomic divergence between two closely related sweetgum species.</title>
        <authorList>
            <person name="Xu W.Q."/>
            <person name="Ren C.Q."/>
            <person name="Zhang X.Y."/>
            <person name="Comes H.P."/>
            <person name="Liu X.H."/>
            <person name="Li Y.G."/>
            <person name="Kettle C.J."/>
            <person name="Jalonen R."/>
            <person name="Gaisberger H."/>
            <person name="Ma Y.Z."/>
            <person name="Qiu Y.X."/>
        </authorList>
    </citation>
    <scope>NUCLEOTIDE SEQUENCE [LARGE SCALE GENOMIC DNA]</scope>
    <source>
        <strain evidence="3">Hangzhou</strain>
    </source>
</reference>
<sequence>MALPYTVKVLEHCHVSPPPISVPPTSLPLTFLDIPWFFATTARRIFFYEYPHPTLHFTATILPLLKHSLSLTLQHFFPLAGTLRCPPHPTKPYFFYTDGDSVPFIVTESTGNFTHLLSNYPRDVKEFYSFVPKLPMACVSTETQVESIPLLALQVTVFPNSGICIGITFSHIVADGMTIHHFMKSWASVFRSKGDLSCIDKSLPFYNRSVVKDSKGRETFFLKQWWSRRSSWKEDTSTSLSEDKLRATFVMGRQDIERLKQWISTKCQINHESCPSHISTFVVTCAFMWVCLTKSQEVVVSGKNSLNDDELYHFCFIADCRNTHEIPVPITYFGNCLAIFFVSAKRGELIGEDGVVVAAKAIGSKVKELESGVLREAEMWMSKWKELKEVGHLLAVAGSPKLHVYDTDFGWGRPKKSEVVQVDISGTISLAECRDEEGGIEVGLALSRVEMEAFISIFEQGQKKFGTCLK</sequence>
<dbReference type="Gene3D" id="3.30.559.10">
    <property type="entry name" value="Chloramphenicol acetyltransferase-like domain"/>
    <property type="match status" value="2"/>
</dbReference>
<evidence type="ECO:0000256" key="2">
    <source>
        <dbReference type="ARBA" id="ARBA00023315"/>
    </source>
</evidence>
<dbReference type="Pfam" id="PF02458">
    <property type="entry name" value="Transferase"/>
    <property type="match status" value="1"/>
</dbReference>
<keyword evidence="4" id="KW-1185">Reference proteome</keyword>
<dbReference type="InterPro" id="IPR051504">
    <property type="entry name" value="Plant_metabolite_acyltrans"/>
</dbReference>
<keyword evidence="2" id="KW-0012">Acyltransferase</keyword>
<accession>A0AAP0X479</accession>